<dbReference type="AlphaFoldDB" id="A0A4C1ZAT7"/>
<dbReference type="Proteomes" id="UP000299102">
    <property type="component" value="Unassembled WGS sequence"/>
</dbReference>
<organism evidence="1 2">
    <name type="scientific">Eumeta variegata</name>
    <name type="common">Bagworm moth</name>
    <name type="synonym">Eumeta japonica</name>
    <dbReference type="NCBI Taxonomy" id="151549"/>
    <lineage>
        <taxon>Eukaryota</taxon>
        <taxon>Metazoa</taxon>
        <taxon>Ecdysozoa</taxon>
        <taxon>Arthropoda</taxon>
        <taxon>Hexapoda</taxon>
        <taxon>Insecta</taxon>
        <taxon>Pterygota</taxon>
        <taxon>Neoptera</taxon>
        <taxon>Endopterygota</taxon>
        <taxon>Lepidoptera</taxon>
        <taxon>Glossata</taxon>
        <taxon>Ditrysia</taxon>
        <taxon>Tineoidea</taxon>
        <taxon>Psychidae</taxon>
        <taxon>Oiketicinae</taxon>
        <taxon>Eumeta</taxon>
    </lineage>
</organism>
<name>A0A4C1ZAT7_EUMVA</name>
<accession>A0A4C1ZAT7</accession>
<sequence>MAAGMSALTRQDVLSEQEFLKAPPSLSLLYLRTQRCTATVVVWRPTRVIRGRYRALYGSRDRAPDSPPPLPEGH</sequence>
<comment type="caution">
    <text evidence="1">The sequence shown here is derived from an EMBL/GenBank/DDBJ whole genome shotgun (WGS) entry which is preliminary data.</text>
</comment>
<gene>
    <name evidence="1" type="ORF">EVAR_32729_1</name>
</gene>
<reference evidence="1 2" key="1">
    <citation type="journal article" date="2019" name="Commun. Biol.">
        <title>The bagworm genome reveals a unique fibroin gene that provides high tensile strength.</title>
        <authorList>
            <person name="Kono N."/>
            <person name="Nakamura H."/>
            <person name="Ohtoshi R."/>
            <person name="Tomita M."/>
            <person name="Numata K."/>
            <person name="Arakawa K."/>
        </authorList>
    </citation>
    <scope>NUCLEOTIDE SEQUENCE [LARGE SCALE GENOMIC DNA]</scope>
</reference>
<protein>
    <submittedName>
        <fullName evidence="1">Uncharacterized protein</fullName>
    </submittedName>
</protein>
<keyword evidence="2" id="KW-1185">Reference proteome</keyword>
<proteinExistence type="predicted"/>
<evidence type="ECO:0000313" key="2">
    <source>
        <dbReference type="Proteomes" id="UP000299102"/>
    </source>
</evidence>
<evidence type="ECO:0000313" key="1">
    <source>
        <dbReference type="EMBL" id="GBP84830.1"/>
    </source>
</evidence>
<dbReference type="EMBL" id="BGZK01001700">
    <property type="protein sequence ID" value="GBP84830.1"/>
    <property type="molecule type" value="Genomic_DNA"/>
</dbReference>